<comment type="caution">
    <text evidence="2">The sequence shown here is derived from an EMBL/GenBank/DDBJ whole genome shotgun (WGS) entry which is preliminary data.</text>
</comment>
<gene>
    <name evidence="2" type="ORF">B0A50_08345</name>
</gene>
<sequence>MHTDRRGAMAYSNSLQNPPTLSPSTPAPVHNTGYMCTEPSDDASFCINPSLLPKSANQSETHTQNWKSKDQESTSVQHRSQHPAMATGQPSQGLEVTKPRPQLQITVPAVPLKLSSAPTPFDWQALFGPSGEMPSPFPSSTFNGGDVPFGPGEEELTFVPCGPLDCAQEPQTGETQDLSSRHVQHESHDQITLHPATTSDSFAPVQQATLSSVTQLEVGVDSANWSFSRPTSNTGQAKSSPVNQVDAGGDTIDGSLADPIAESKQATWPSTAPLETTEESTNLNVSPPASAPEPTPLANEDSKSDTWFWRCMCSFQSRQGVQYKETFETLYILHPEYRARILKYRSRLTKAGLPLWVHWLREMETSTDLQEWASKQQGTTAIPPSRQPVGQSHSGKQPRQTPSPNDVLMTPLPTKRRRVDRPNGPAPQNPAIEYVRPFIVGTRLARLTQTELKKKHFSTEDLRGALHCLVHQGVQQLLVRFRQGRKAAMPRPPPEVLALLERWRKLFNLQAGDRQYQVMNRTDLLRKIVAGCTDVGGLWVKIGEQK</sequence>
<feature type="region of interest" description="Disordered" evidence="1">
    <location>
        <begin position="167"/>
        <end position="190"/>
    </location>
</feature>
<feature type="compositionally biased region" description="Polar residues" evidence="1">
    <location>
        <begin position="370"/>
        <end position="404"/>
    </location>
</feature>
<reference evidence="2 3" key="1">
    <citation type="submission" date="2017-03" db="EMBL/GenBank/DDBJ databases">
        <title>Genomes of endolithic fungi from Antarctica.</title>
        <authorList>
            <person name="Coleine C."/>
            <person name="Masonjones S."/>
            <person name="Stajich J.E."/>
        </authorList>
    </citation>
    <scope>NUCLEOTIDE SEQUENCE [LARGE SCALE GENOMIC DNA]</scope>
    <source>
        <strain evidence="2 3">CCFEE 6315</strain>
    </source>
</reference>
<feature type="compositionally biased region" description="Polar residues" evidence="1">
    <location>
        <begin position="169"/>
        <end position="178"/>
    </location>
</feature>
<feature type="region of interest" description="Disordered" evidence="1">
    <location>
        <begin position="1"/>
        <end position="35"/>
    </location>
</feature>
<evidence type="ECO:0000313" key="3">
    <source>
        <dbReference type="Proteomes" id="UP000308549"/>
    </source>
</evidence>
<evidence type="ECO:0000256" key="1">
    <source>
        <dbReference type="SAM" id="MobiDB-lite"/>
    </source>
</evidence>
<feature type="compositionally biased region" description="Polar residues" evidence="1">
    <location>
        <begin position="11"/>
        <end position="24"/>
    </location>
</feature>
<feature type="region of interest" description="Disordered" evidence="1">
    <location>
        <begin position="370"/>
        <end position="430"/>
    </location>
</feature>
<protein>
    <submittedName>
        <fullName evidence="2">Uncharacterized protein</fullName>
    </submittedName>
</protein>
<proteinExistence type="predicted"/>
<feature type="region of interest" description="Disordered" evidence="1">
    <location>
        <begin position="226"/>
        <end position="301"/>
    </location>
</feature>
<keyword evidence="3" id="KW-1185">Reference proteome</keyword>
<feature type="compositionally biased region" description="Polar residues" evidence="1">
    <location>
        <begin position="226"/>
        <end position="243"/>
    </location>
</feature>
<dbReference type="Proteomes" id="UP000308549">
    <property type="component" value="Unassembled WGS sequence"/>
</dbReference>
<evidence type="ECO:0000313" key="2">
    <source>
        <dbReference type="EMBL" id="TKA22179.1"/>
    </source>
</evidence>
<feature type="compositionally biased region" description="Polar residues" evidence="1">
    <location>
        <begin position="264"/>
        <end position="287"/>
    </location>
</feature>
<accession>A0A4V5N335</accession>
<dbReference type="AlphaFoldDB" id="A0A4V5N335"/>
<dbReference type="EMBL" id="NAJL01000082">
    <property type="protein sequence ID" value="TKA22179.1"/>
    <property type="molecule type" value="Genomic_DNA"/>
</dbReference>
<feature type="region of interest" description="Disordered" evidence="1">
    <location>
        <begin position="47"/>
        <end position="96"/>
    </location>
</feature>
<feature type="compositionally biased region" description="Basic and acidic residues" evidence="1">
    <location>
        <begin position="179"/>
        <end position="190"/>
    </location>
</feature>
<organism evidence="2 3">
    <name type="scientific">Salinomyces thailandicus</name>
    <dbReference type="NCBI Taxonomy" id="706561"/>
    <lineage>
        <taxon>Eukaryota</taxon>
        <taxon>Fungi</taxon>
        <taxon>Dikarya</taxon>
        <taxon>Ascomycota</taxon>
        <taxon>Pezizomycotina</taxon>
        <taxon>Dothideomycetes</taxon>
        <taxon>Dothideomycetidae</taxon>
        <taxon>Mycosphaerellales</taxon>
        <taxon>Teratosphaeriaceae</taxon>
        <taxon>Salinomyces</taxon>
    </lineage>
</organism>
<feature type="compositionally biased region" description="Polar residues" evidence="1">
    <location>
        <begin position="55"/>
        <end position="66"/>
    </location>
</feature>
<name>A0A4V5N335_9PEZI</name>